<comment type="caution">
    <text evidence="1">The sequence shown here is derived from an EMBL/GenBank/DDBJ whole genome shotgun (WGS) entry which is preliminary data.</text>
</comment>
<reference evidence="1 2" key="1">
    <citation type="submission" date="2015-11" db="EMBL/GenBank/DDBJ databases">
        <title>Genomic analysis of 38 Legionella species identifies large and diverse effector repertoires.</title>
        <authorList>
            <person name="Burstein D."/>
            <person name="Amaro F."/>
            <person name="Zusman T."/>
            <person name="Lifshitz Z."/>
            <person name="Cohen O."/>
            <person name="Gilbert J.A."/>
            <person name="Pupko T."/>
            <person name="Shuman H.A."/>
            <person name="Segal G."/>
        </authorList>
    </citation>
    <scope>NUCLEOTIDE SEQUENCE [LARGE SCALE GENOMIC DNA]</scope>
    <source>
        <strain evidence="1 2">PX-1-G2-E2</strain>
    </source>
</reference>
<protein>
    <recommendedName>
        <fullName evidence="3">Transposase</fullName>
    </recommendedName>
</protein>
<gene>
    <name evidence="1" type="ORF">Lmac_1196</name>
</gene>
<evidence type="ECO:0008006" key="3">
    <source>
        <dbReference type="Google" id="ProtNLM"/>
    </source>
</evidence>
<dbReference type="PATRIC" id="fig|466.6.peg.1270"/>
<dbReference type="NCBIfam" id="NF047593">
    <property type="entry name" value="IS66_ISAeme5_TnpA"/>
    <property type="match status" value="1"/>
</dbReference>
<sequence length="109" mass="12373">MVSTVKKKHSFWNDHIQRWEESGLSQPAYCETHGIKLSTFSYYRYIYLKSQQRSSPVGFVSIKPKVENAPLSVNSLQLLLPNGIRVMVAPEVPEHLLKMVLTIAGQTPC</sequence>
<keyword evidence="2" id="KW-1185">Reference proteome</keyword>
<dbReference type="Proteomes" id="UP000054908">
    <property type="component" value="Unassembled WGS sequence"/>
</dbReference>
<evidence type="ECO:0000313" key="2">
    <source>
        <dbReference type="Proteomes" id="UP000054908"/>
    </source>
</evidence>
<evidence type="ECO:0000313" key="1">
    <source>
        <dbReference type="EMBL" id="KTD27495.1"/>
    </source>
</evidence>
<dbReference type="STRING" id="466.Lmac_1196"/>
<dbReference type="RefSeq" id="WP_058451987.1">
    <property type="nucleotide sequence ID" value="NZ_CAAAIB010000008.1"/>
</dbReference>
<accession>A0A0W0W518</accession>
<name>A0A0W0W518_9GAMM</name>
<dbReference type="OrthoDB" id="5878741at2"/>
<proteinExistence type="predicted"/>
<dbReference type="AlphaFoldDB" id="A0A0W0W518"/>
<organism evidence="1 2">
    <name type="scientific">Legionella maceachernii</name>
    <dbReference type="NCBI Taxonomy" id="466"/>
    <lineage>
        <taxon>Bacteria</taxon>
        <taxon>Pseudomonadati</taxon>
        <taxon>Pseudomonadota</taxon>
        <taxon>Gammaproteobacteria</taxon>
        <taxon>Legionellales</taxon>
        <taxon>Legionellaceae</taxon>
        <taxon>Legionella</taxon>
    </lineage>
</organism>
<dbReference type="EMBL" id="LNYL01000031">
    <property type="protein sequence ID" value="KTD27495.1"/>
    <property type="molecule type" value="Genomic_DNA"/>
</dbReference>